<evidence type="ECO:0000313" key="2">
    <source>
        <dbReference type="EMBL" id="MBA4501249.1"/>
    </source>
</evidence>
<evidence type="ECO:0000313" key="3">
    <source>
        <dbReference type="Proteomes" id="UP000538931"/>
    </source>
</evidence>
<evidence type="ECO:0000256" key="1">
    <source>
        <dbReference type="SAM" id="Coils"/>
    </source>
</evidence>
<dbReference type="AlphaFoldDB" id="A0A7W1WW01"/>
<comment type="caution">
    <text evidence="2">The sequence shown here is derived from an EMBL/GenBank/DDBJ whole genome shotgun (WGS) entry which is preliminary data.</text>
</comment>
<gene>
    <name evidence="2" type="ORF">H1S06_02565</name>
</gene>
<keyword evidence="3" id="KW-1185">Reference proteome</keyword>
<accession>A0A7W1WW01</accession>
<organism evidence="2 3">
    <name type="scientific">Marinobacterium marinum</name>
    <dbReference type="NCBI Taxonomy" id="2756129"/>
    <lineage>
        <taxon>Bacteria</taxon>
        <taxon>Pseudomonadati</taxon>
        <taxon>Pseudomonadota</taxon>
        <taxon>Gammaproteobacteria</taxon>
        <taxon>Oceanospirillales</taxon>
        <taxon>Oceanospirillaceae</taxon>
        <taxon>Marinobacterium</taxon>
    </lineage>
</organism>
<reference evidence="2 3" key="1">
    <citation type="submission" date="2020-07" db="EMBL/GenBank/DDBJ databases">
        <title>Bacterium isolated from marien macroalgae.</title>
        <authorList>
            <person name="Zhu K."/>
            <person name="Lu D."/>
            <person name="Du Z."/>
        </authorList>
    </citation>
    <scope>NUCLEOTIDE SEQUENCE [LARGE SCALE GENOMIC DNA]</scope>
    <source>
        <strain evidence="2 3">3-1745</strain>
    </source>
</reference>
<keyword evidence="1" id="KW-0175">Coiled coil</keyword>
<dbReference type="Proteomes" id="UP000538931">
    <property type="component" value="Unassembled WGS sequence"/>
</dbReference>
<sequence>MKAGKFGLVLLILIPLILTIGGTASYFAYQEMQTQHQVNLAELEKFGFEMVPTDIHTPTVGELGATQLPSTFSEKKLTPTERVIRGLMRDKENLLAEQQVLQDQITALQQQVTELEDYKRLNQHFAPSTFNEELAETKSILKSSLARMPESEPFDNTRLDLMAAAGTLEYRRFVRANRLMLERPHKVVIIEELLPAYAFCVGNAIDLAANNAAEEQLLLDWFSSPDGSPLPAALEADLNTLLPACQHPLREALQQTLPETVGQN</sequence>
<proteinExistence type="predicted"/>
<dbReference type="RefSeq" id="WP_181736906.1">
    <property type="nucleotide sequence ID" value="NZ_JACEMT010000033.1"/>
</dbReference>
<dbReference type="EMBL" id="JACEMT010000033">
    <property type="protein sequence ID" value="MBA4501249.1"/>
    <property type="molecule type" value="Genomic_DNA"/>
</dbReference>
<name>A0A7W1WW01_9GAMM</name>
<feature type="coiled-coil region" evidence="1">
    <location>
        <begin position="84"/>
        <end position="118"/>
    </location>
</feature>
<protein>
    <submittedName>
        <fullName evidence="2">Uncharacterized protein</fullName>
    </submittedName>
</protein>